<reference evidence="2" key="1">
    <citation type="journal article" date="2014" name="Int. J. Syst. Evol. Microbiol.">
        <title>Complete genome sequence of Corynebacterium casei LMG S-19264T (=DSM 44701T), isolated from a smear-ripened cheese.</title>
        <authorList>
            <consortium name="US DOE Joint Genome Institute (JGI-PGF)"/>
            <person name="Walter F."/>
            <person name="Albersmeier A."/>
            <person name="Kalinowski J."/>
            <person name="Ruckert C."/>
        </authorList>
    </citation>
    <scope>NUCLEOTIDE SEQUENCE</scope>
    <source>
        <strain evidence="2">CGMCC 1.10998</strain>
    </source>
</reference>
<sequence length="58" mass="6626">MHAAIEQITKTEYSRGLSSSRTRLDAEAGYFIVHKENICVIMKSYLSYIQIKASKCLQ</sequence>
<dbReference type="EMBL" id="BMED01000001">
    <property type="protein sequence ID" value="GGC59885.1"/>
    <property type="molecule type" value="Genomic_DNA"/>
</dbReference>
<evidence type="ECO:0000313" key="3">
    <source>
        <dbReference type="Proteomes" id="UP000637423"/>
    </source>
</evidence>
<keyword evidence="3" id="KW-1185">Reference proteome</keyword>
<dbReference type="Proteomes" id="UP000637423">
    <property type="component" value="Unassembled WGS sequence"/>
</dbReference>
<accession>A0A916U4V9</accession>
<proteinExistence type="predicted"/>
<reference evidence="2" key="2">
    <citation type="submission" date="2020-09" db="EMBL/GenBank/DDBJ databases">
        <authorList>
            <person name="Sun Q."/>
            <person name="Zhou Y."/>
        </authorList>
    </citation>
    <scope>NUCLEOTIDE SEQUENCE</scope>
    <source>
        <strain evidence="2">CGMCC 1.10998</strain>
    </source>
</reference>
<dbReference type="AlphaFoldDB" id="A0A916U4V9"/>
<comment type="caution">
    <text evidence="2">The sequence shown here is derived from an EMBL/GenBank/DDBJ whole genome shotgun (WGS) entry which is preliminary data.</text>
</comment>
<organism evidence="2 3">
    <name type="scientific">Undibacterium terreum</name>
    <dbReference type="NCBI Taxonomy" id="1224302"/>
    <lineage>
        <taxon>Bacteria</taxon>
        <taxon>Pseudomonadati</taxon>
        <taxon>Pseudomonadota</taxon>
        <taxon>Betaproteobacteria</taxon>
        <taxon>Burkholderiales</taxon>
        <taxon>Oxalobacteraceae</taxon>
        <taxon>Undibacterium</taxon>
    </lineage>
</organism>
<gene>
    <name evidence="2" type="ORF">GCM10011396_03480</name>
</gene>
<protein>
    <submittedName>
        <fullName evidence="2">Uncharacterized protein</fullName>
    </submittedName>
</protein>
<evidence type="ECO:0000313" key="2">
    <source>
        <dbReference type="EMBL" id="GGC59885.1"/>
    </source>
</evidence>
<name>A0A916U4V9_9BURK</name>
<feature type="compositionally biased region" description="Polar residues" evidence="1">
    <location>
        <begin position="8"/>
        <end position="21"/>
    </location>
</feature>
<feature type="region of interest" description="Disordered" evidence="1">
    <location>
        <begin position="1"/>
        <end position="21"/>
    </location>
</feature>
<evidence type="ECO:0000256" key="1">
    <source>
        <dbReference type="SAM" id="MobiDB-lite"/>
    </source>
</evidence>